<protein>
    <recommendedName>
        <fullName evidence="6">Ribose 1,5-bisphosphate phosphokinase PhnN</fullName>
        <ecNumber evidence="6">2.7.4.23</ecNumber>
    </recommendedName>
    <alternativeName>
        <fullName evidence="6">Ribose 1,5-bisphosphokinase</fullName>
    </alternativeName>
</protein>
<evidence type="ECO:0000256" key="6">
    <source>
        <dbReference type="HAMAP-Rule" id="MF_00836"/>
    </source>
</evidence>
<dbReference type="GO" id="GO:0033863">
    <property type="term" value="F:ribose 1,5-bisphosphate phosphokinase activity"/>
    <property type="evidence" value="ECO:0007669"/>
    <property type="project" value="UniProtKB-UniRule"/>
</dbReference>
<dbReference type="NCBIfam" id="TIGR02322">
    <property type="entry name" value="phosphon_PhnN"/>
    <property type="match status" value="1"/>
</dbReference>
<dbReference type="GO" id="GO:0005524">
    <property type="term" value="F:ATP binding"/>
    <property type="evidence" value="ECO:0007669"/>
    <property type="project" value="UniProtKB-KW"/>
</dbReference>
<keyword evidence="5 6" id="KW-0067">ATP-binding</keyword>
<dbReference type="Gene3D" id="3.40.50.300">
    <property type="entry name" value="P-loop containing nucleotide triphosphate hydrolases"/>
    <property type="match status" value="1"/>
</dbReference>
<evidence type="ECO:0000313" key="9">
    <source>
        <dbReference type="Proteomes" id="UP000254764"/>
    </source>
</evidence>
<evidence type="ECO:0000256" key="5">
    <source>
        <dbReference type="ARBA" id="ARBA00022840"/>
    </source>
</evidence>
<sequence length="187" mass="19197">MSGRLFLIVGPSGAGKDTVIAGVTARLSPADDVILARRIITRPLHPGGVEQHIPVTPAAFVRLRVAGAFALDWDSHGLSYGVGVEVRAWLAAGMTIIANGSRAALPAARAAFGAALVATEITARPETLAVRLAARGRESAGDIAARLARTRGLPPMSVDLTIANDGAPDQAVAAFLVTIRHGAARCA</sequence>
<evidence type="ECO:0000256" key="3">
    <source>
        <dbReference type="ARBA" id="ARBA00022679"/>
    </source>
</evidence>
<comment type="catalytic activity">
    <reaction evidence="1 6">
        <text>alpha-D-ribose 1,5-bisphosphate + ATP = 5-phospho-alpha-D-ribose 1-diphosphate + ADP</text>
        <dbReference type="Rhea" id="RHEA:20109"/>
        <dbReference type="ChEBI" id="CHEBI:30616"/>
        <dbReference type="ChEBI" id="CHEBI:58017"/>
        <dbReference type="ChEBI" id="CHEBI:68688"/>
        <dbReference type="ChEBI" id="CHEBI:456216"/>
        <dbReference type="EC" id="2.7.4.23"/>
    </reaction>
</comment>
<dbReference type="SUPFAM" id="SSF52540">
    <property type="entry name" value="P-loop containing nucleoside triphosphate hydrolases"/>
    <property type="match status" value="1"/>
</dbReference>
<comment type="pathway">
    <text evidence="2 6">Metabolic intermediate biosynthesis; 5-phospho-alpha-D-ribose 1-diphosphate biosynthesis; 5-phospho-alpha-D-ribose 1-diphosphate from D-ribose 5-phosphate (route II): step 3/3.</text>
</comment>
<dbReference type="OrthoDB" id="341217at2"/>
<feature type="binding site" evidence="6">
    <location>
        <begin position="10"/>
        <end position="17"/>
    </location>
    <ligand>
        <name>ATP</name>
        <dbReference type="ChEBI" id="CHEBI:30616"/>
    </ligand>
</feature>
<evidence type="ECO:0000259" key="7">
    <source>
        <dbReference type="SMART" id="SM00072"/>
    </source>
</evidence>
<dbReference type="InterPro" id="IPR008145">
    <property type="entry name" value="GK/Ca_channel_bsu"/>
</dbReference>
<dbReference type="EC" id="2.7.4.23" evidence="6"/>
<keyword evidence="3 6" id="KW-0808">Transferase</keyword>
<dbReference type="GO" id="GO:0006015">
    <property type="term" value="P:5-phosphoribose 1-diphosphate biosynthetic process"/>
    <property type="evidence" value="ECO:0007669"/>
    <property type="project" value="UniProtKB-UniRule"/>
</dbReference>
<dbReference type="AlphaFoldDB" id="A0A376ABG7"/>
<dbReference type="UniPathway" id="UPA00087">
    <property type="reaction ID" value="UER00175"/>
</dbReference>
<dbReference type="InterPro" id="IPR027417">
    <property type="entry name" value="P-loop_NTPase"/>
</dbReference>
<evidence type="ECO:0000256" key="2">
    <source>
        <dbReference type="ARBA" id="ARBA00005069"/>
    </source>
</evidence>
<proteinExistence type="inferred from homology"/>
<evidence type="ECO:0000256" key="4">
    <source>
        <dbReference type="ARBA" id="ARBA00022741"/>
    </source>
</evidence>
<comment type="similarity">
    <text evidence="6">Belongs to the ribose 1,5-bisphosphokinase family.</text>
</comment>
<feature type="domain" description="Guanylate kinase/L-type calcium channel beta subunit" evidence="7">
    <location>
        <begin position="2"/>
        <end position="183"/>
    </location>
</feature>
<name>A0A376ABG7_9HYPH</name>
<dbReference type="HAMAP" id="MF_00836">
    <property type="entry name" value="PhnN"/>
    <property type="match status" value="1"/>
</dbReference>
<dbReference type="EMBL" id="UEYP01000018">
    <property type="protein sequence ID" value="SSC65152.1"/>
    <property type="molecule type" value="Genomic_DNA"/>
</dbReference>
<evidence type="ECO:0000313" key="8">
    <source>
        <dbReference type="EMBL" id="SSC65152.1"/>
    </source>
</evidence>
<keyword evidence="9" id="KW-1185">Reference proteome</keyword>
<organism evidence="8 9">
    <name type="scientific">Ciceribacter selenitireducens ATCC BAA-1503</name>
    <dbReference type="NCBI Taxonomy" id="1336235"/>
    <lineage>
        <taxon>Bacteria</taxon>
        <taxon>Pseudomonadati</taxon>
        <taxon>Pseudomonadota</taxon>
        <taxon>Alphaproteobacteria</taxon>
        <taxon>Hyphomicrobiales</taxon>
        <taxon>Rhizobiaceae</taxon>
        <taxon>Ciceribacter</taxon>
    </lineage>
</organism>
<evidence type="ECO:0000256" key="1">
    <source>
        <dbReference type="ARBA" id="ARBA00000373"/>
    </source>
</evidence>
<accession>A0A376ABG7</accession>
<dbReference type="RefSeq" id="WP_115672281.1">
    <property type="nucleotide sequence ID" value="NZ_UEYP01000018.1"/>
</dbReference>
<dbReference type="Proteomes" id="UP000254764">
    <property type="component" value="Unassembled WGS sequence"/>
</dbReference>
<dbReference type="InterPro" id="IPR012699">
    <property type="entry name" value="PhnN"/>
</dbReference>
<gene>
    <name evidence="6" type="primary">phnN</name>
    <name evidence="8" type="ORF">RHIZ70_860</name>
</gene>
<dbReference type="SMART" id="SM00072">
    <property type="entry name" value="GuKc"/>
    <property type="match status" value="1"/>
</dbReference>
<keyword evidence="4 6" id="KW-0547">Nucleotide-binding</keyword>
<comment type="function">
    <text evidence="6">Catalyzes the phosphorylation of ribose 1,5-bisphosphate to 5-phospho-D-ribosyl alpha-1-diphosphate (PRPP).</text>
</comment>
<dbReference type="GO" id="GO:0019634">
    <property type="term" value="P:organic phosphonate metabolic process"/>
    <property type="evidence" value="ECO:0007669"/>
    <property type="project" value="UniProtKB-UniRule"/>
</dbReference>
<reference evidence="9" key="1">
    <citation type="submission" date="2018-07" db="EMBL/GenBank/DDBJ databases">
        <authorList>
            <person name="Peiro R."/>
            <person name="Begona"/>
            <person name="Cbmso G."/>
            <person name="Lopez M."/>
            <person name="Gonzalez S."/>
        </authorList>
    </citation>
    <scope>NUCLEOTIDE SEQUENCE [LARGE SCALE GENOMIC DNA]</scope>
</reference>